<dbReference type="InterPro" id="IPR009319">
    <property type="entry name" value="Phage_A118_VSP1"/>
</dbReference>
<comment type="caution">
    <text evidence="1">The sequence shown here is derived from an EMBL/GenBank/DDBJ whole genome shotgun (WGS) entry which is preliminary data.</text>
</comment>
<protein>
    <submittedName>
        <fullName evidence="1">Uncharacterized protein</fullName>
    </submittedName>
</protein>
<organism evidence="1">
    <name type="scientific">human gut metagenome</name>
    <dbReference type="NCBI Taxonomy" id="408170"/>
    <lineage>
        <taxon>unclassified sequences</taxon>
        <taxon>metagenomes</taxon>
        <taxon>organismal metagenomes</taxon>
    </lineage>
</organism>
<reference evidence="1" key="1">
    <citation type="journal article" date="2013" name="Environ. Microbiol.">
        <title>Microbiota from the distal guts of lean and obese adolescents exhibit partial functional redundancy besides clear differences in community structure.</title>
        <authorList>
            <person name="Ferrer M."/>
            <person name="Ruiz A."/>
            <person name="Lanza F."/>
            <person name="Haange S.B."/>
            <person name="Oberbach A."/>
            <person name="Till H."/>
            <person name="Bargiela R."/>
            <person name="Campoy C."/>
            <person name="Segura M.T."/>
            <person name="Richter M."/>
            <person name="von Bergen M."/>
            <person name="Seifert J."/>
            <person name="Suarez A."/>
        </authorList>
    </citation>
    <scope>NUCLEOTIDE SEQUENCE</scope>
</reference>
<gene>
    <name evidence="1" type="ORF">OBE_03789</name>
</gene>
<accession>K1TC05</accession>
<dbReference type="Pfam" id="PF06152">
    <property type="entry name" value="Phage_min_cap2"/>
    <property type="match status" value="1"/>
</dbReference>
<sequence>MQILHRGIFMPAFDRILQLARMEEMGCEFVEVTAHEGARPTHAVWQGRFYHRGGAVVHPRSASAIGLVLRYCRPVRLLSSSQSTKTKTPAGVRRVHFILVELTGVEPVSEKKAVRVSP</sequence>
<evidence type="ECO:0000313" key="1">
    <source>
        <dbReference type="EMBL" id="EKC70647.1"/>
    </source>
</evidence>
<proteinExistence type="predicted"/>
<dbReference type="GO" id="GO:0005198">
    <property type="term" value="F:structural molecule activity"/>
    <property type="evidence" value="ECO:0007669"/>
    <property type="project" value="InterPro"/>
</dbReference>
<dbReference type="AlphaFoldDB" id="K1TC05"/>
<feature type="non-terminal residue" evidence="1">
    <location>
        <position position="118"/>
    </location>
</feature>
<dbReference type="EMBL" id="AJWZ01002553">
    <property type="protein sequence ID" value="EKC70647.1"/>
    <property type="molecule type" value="Genomic_DNA"/>
</dbReference>
<name>K1TC05_9ZZZZ</name>